<dbReference type="EMBL" id="GECU01032866">
    <property type="protein sequence ID" value="JAS74840.1"/>
    <property type="molecule type" value="Transcribed_RNA"/>
</dbReference>
<name>A0A1B6HJH0_9HEMI</name>
<evidence type="ECO:0000313" key="4">
    <source>
        <dbReference type="EMBL" id="JAT01875.1"/>
    </source>
</evidence>
<evidence type="ECO:0000313" key="3">
    <source>
        <dbReference type="EMBL" id="JAS74840.1"/>
    </source>
</evidence>
<protein>
    <submittedName>
        <fullName evidence="3">Uncharacterized protein</fullName>
    </submittedName>
</protein>
<accession>A0A1B6HJH0</accession>
<keyword evidence="1" id="KW-0472">Membrane</keyword>
<keyword evidence="1" id="KW-0812">Transmembrane</keyword>
<keyword evidence="1" id="KW-1133">Transmembrane helix</keyword>
<feature type="transmembrane region" description="Helical" evidence="1">
    <location>
        <begin position="57"/>
        <end position="82"/>
    </location>
</feature>
<organism evidence="3">
    <name type="scientific">Homalodisca liturata</name>
    <dbReference type="NCBI Taxonomy" id="320908"/>
    <lineage>
        <taxon>Eukaryota</taxon>
        <taxon>Metazoa</taxon>
        <taxon>Ecdysozoa</taxon>
        <taxon>Arthropoda</taxon>
        <taxon>Hexapoda</taxon>
        <taxon>Insecta</taxon>
        <taxon>Pterygota</taxon>
        <taxon>Neoptera</taxon>
        <taxon>Paraneoptera</taxon>
        <taxon>Hemiptera</taxon>
        <taxon>Auchenorrhyncha</taxon>
        <taxon>Membracoidea</taxon>
        <taxon>Cicadellidae</taxon>
        <taxon>Cicadellinae</taxon>
        <taxon>Proconiini</taxon>
        <taxon>Homalodisca</taxon>
    </lineage>
</organism>
<gene>
    <name evidence="3" type="ORF">g.12761</name>
    <name evidence="4" type="ORF">g.12762</name>
</gene>
<dbReference type="PANTHER" id="PTHR21324">
    <property type="entry name" value="FASTING-INDUCIBLE INTEGRAL MEMBRANE PROTEIN TM6P1-RELATED"/>
    <property type="match status" value="1"/>
</dbReference>
<dbReference type="EMBL" id="GECU01005832">
    <property type="protein sequence ID" value="JAT01875.1"/>
    <property type="molecule type" value="Transcribed_RNA"/>
</dbReference>
<sequence>MAPEMNSLFIFVLRAILSLLMLALNIGCNVCDYMATKLFTGNDIKDMLDWEPSQAGWGWHLAYAIMEWTLMLVLALTVLTYYPDFRKIRLEEPTLKMKRLWENQNF</sequence>
<reference evidence="3" key="1">
    <citation type="submission" date="2015-11" db="EMBL/GenBank/DDBJ databases">
        <title>De novo transcriptome assembly of four potential Pierce s Disease insect vectors from Arizona vineyards.</title>
        <authorList>
            <person name="Tassone E.E."/>
        </authorList>
    </citation>
    <scope>NUCLEOTIDE SEQUENCE</scope>
</reference>
<evidence type="ECO:0000256" key="2">
    <source>
        <dbReference type="SAM" id="SignalP"/>
    </source>
</evidence>
<dbReference type="PANTHER" id="PTHR21324:SF2">
    <property type="entry name" value="EG:22E5.9 PROTEIN"/>
    <property type="match status" value="1"/>
</dbReference>
<dbReference type="InterPro" id="IPR050911">
    <property type="entry name" value="DRAM/TMEM150_Autophagy_Mod"/>
</dbReference>
<keyword evidence="2" id="KW-0732">Signal</keyword>
<feature type="signal peptide" evidence="2">
    <location>
        <begin position="1"/>
        <end position="23"/>
    </location>
</feature>
<evidence type="ECO:0000256" key="1">
    <source>
        <dbReference type="SAM" id="Phobius"/>
    </source>
</evidence>
<feature type="chain" id="PRO_5008584371" evidence="2">
    <location>
        <begin position="24"/>
        <end position="106"/>
    </location>
</feature>
<proteinExistence type="predicted"/>
<dbReference type="AlphaFoldDB" id="A0A1B6HJH0"/>